<gene>
    <name evidence="1" type="ORF">SAMN04487964_1204</name>
</gene>
<dbReference type="Proteomes" id="UP001159257">
    <property type="component" value="Unassembled WGS sequence"/>
</dbReference>
<reference evidence="1 2" key="1">
    <citation type="submission" date="2017-05" db="EMBL/GenBank/DDBJ databases">
        <authorList>
            <person name="Varghese N."/>
            <person name="Submissions S."/>
        </authorList>
    </citation>
    <scope>NUCLEOTIDE SEQUENCE [LARGE SCALE GENOMIC DNA]</scope>
    <source>
        <strain evidence="1 2">CGMCC 1.7287</strain>
    </source>
</reference>
<evidence type="ECO:0000313" key="1">
    <source>
        <dbReference type="EMBL" id="SMR78266.1"/>
    </source>
</evidence>
<keyword evidence="2" id="KW-1185">Reference proteome</keyword>
<organism evidence="1 2">
    <name type="scientific">Marinobacterium sediminicola</name>
    <dbReference type="NCBI Taxonomy" id="518898"/>
    <lineage>
        <taxon>Bacteria</taxon>
        <taxon>Pseudomonadati</taxon>
        <taxon>Pseudomonadota</taxon>
        <taxon>Gammaproteobacteria</taxon>
        <taxon>Oceanospirillales</taxon>
        <taxon>Oceanospirillaceae</taxon>
        <taxon>Marinobacterium</taxon>
    </lineage>
</organism>
<comment type="caution">
    <text evidence="1">The sequence shown here is derived from an EMBL/GenBank/DDBJ whole genome shotgun (WGS) entry which is preliminary data.</text>
</comment>
<dbReference type="EMBL" id="FXWV01000020">
    <property type="protein sequence ID" value="SMR78266.1"/>
    <property type="molecule type" value="Genomic_DNA"/>
</dbReference>
<protein>
    <submittedName>
        <fullName evidence="1">Uncharacterized protein</fullName>
    </submittedName>
</protein>
<accession>A0ABY1S431</accession>
<evidence type="ECO:0000313" key="2">
    <source>
        <dbReference type="Proteomes" id="UP001159257"/>
    </source>
</evidence>
<name>A0ABY1S431_9GAMM</name>
<sequence>MLFMLFMLFGPVQTFSISQGWALFNFSLNFYCKNGDIDLSYMKAPETHQRHPIPL</sequence>
<proteinExistence type="predicted"/>